<dbReference type="OrthoDB" id="426527at2759"/>
<feature type="transmembrane region" description="Helical" evidence="7">
    <location>
        <begin position="107"/>
        <end position="126"/>
    </location>
</feature>
<keyword evidence="5 7" id="KW-0472">Membrane</keyword>
<evidence type="ECO:0000256" key="1">
    <source>
        <dbReference type="ARBA" id="ARBA00004141"/>
    </source>
</evidence>
<dbReference type="GO" id="GO:0016020">
    <property type="term" value="C:membrane"/>
    <property type="evidence" value="ECO:0007669"/>
    <property type="project" value="UniProtKB-SubCell"/>
</dbReference>
<evidence type="ECO:0000256" key="7">
    <source>
        <dbReference type="SAM" id="Phobius"/>
    </source>
</evidence>
<organism evidence="8 9">
    <name type="scientific">Capsaspora owczarzaki (strain ATCC 30864)</name>
    <dbReference type="NCBI Taxonomy" id="595528"/>
    <lineage>
        <taxon>Eukaryota</taxon>
        <taxon>Filasterea</taxon>
        <taxon>Capsaspora</taxon>
    </lineage>
</organism>
<feature type="transmembrane region" description="Helical" evidence="7">
    <location>
        <begin position="326"/>
        <end position="347"/>
    </location>
</feature>
<feature type="transmembrane region" description="Helical" evidence="7">
    <location>
        <begin position="359"/>
        <end position="376"/>
    </location>
</feature>
<keyword evidence="3 7" id="KW-0812">Transmembrane</keyword>
<dbReference type="InterPro" id="IPR012435">
    <property type="entry name" value="TMEM144"/>
</dbReference>
<comment type="subcellular location">
    <subcellularLocation>
        <location evidence="1">Membrane</location>
        <topology evidence="1">Multi-pass membrane protein</topology>
    </subcellularLocation>
</comment>
<feature type="transmembrane region" description="Helical" evidence="7">
    <location>
        <begin position="256"/>
        <end position="274"/>
    </location>
</feature>
<evidence type="ECO:0000256" key="4">
    <source>
        <dbReference type="ARBA" id="ARBA00022989"/>
    </source>
</evidence>
<dbReference type="PANTHER" id="PTHR16119">
    <property type="entry name" value="TRANSMEMBRANE PROTEIN 144"/>
    <property type="match status" value="1"/>
</dbReference>
<dbReference type="PhylomeDB" id="A0A0D2WL05"/>
<proteinExistence type="inferred from homology"/>
<evidence type="ECO:0000313" key="8">
    <source>
        <dbReference type="EMBL" id="KJE90438.1"/>
    </source>
</evidence>
<evidence type="ECO:0000256" key="3">
    <source>
        <dbReference type="ARBA" id="ARBA00022692"/>
    </source>
</evidence>
<evidence type="ECO:0000256" key="5">
    <source>
        <dbReference type="ARBA" id="ARBA00023136"/>
    </source>
</evidence>
<name>A0A0D2WL05_CAPO3</name>
<keyword evidence="4 7" id="KW-1133">Transmembrane helix</keyword>
<feature type="transmembrane region" description="Helical" evidence="7">
    <location>
        <begin position="132"/>
        <end position="157"/>
    </location>
</feature>
<gene>
    <name evidence="8" type="ORF">CAOG_001750</name>
</gene>
<dbReference type="PANTHER" id="PTHR16119:SF17">
    <property type="entry name" value="TRANSMEMBRANE PROTEIN 144"/>
    <property type="match status" value="1"/>
</dbReference>
<protein>
    <submittedName>
        <fullName evidence="8">Transmembrane protein</fullName>
    </submittedName>
</protein>
<dbReference type="InParanoid" id="A0A0D2WL05"/>
<sequence length="406" mass="43593">MVDAGVRHRPHTASTTTSTASKISLSSQQHSGCTLVRQQQREGLLLALVLNGAAQVTSAEPTVADAASNSTSDKNAAIGFGAVTASVFLWGSNFVPLKRFESGDGLFFQWVLCSFIFMTGIVVNLIQGSPEFHPFAMIGGLLWTTGNITVVPIVQLLGLAQGMLLWSSSNLLMGYFSGRYGWFGVTPAPPNDAALSSAGVALCCISLVFYLFVRPTLDNAKSQNSAGYLPDYLQHRSLSGATGSWVDKLAPAQRTWVGRSLALFAGCCYGLNFTPVAYVQDNYEGASQSGLDYVFAHFTGIYATSTCYFVLYCIAKKNQPMIYPKLVLPSMISGIMWAISQSMWFVANQNLSQTISFPIISTGPGVVSSVIGIVIFHEISGKRNFIFLAFAFAFAFGGVIMTALSN</sequence>
<evidence type="ECO:0000313" key="9">
    <source>
        <dbReference type="Proteomes" id="UP000008743"/>
    </source>
</evidence>
<feature type="transmembrane region" description="Helical" evidence="7">
    <location>
        <begin position="76"/>
        <end position="95"/>
    </location>
</feature>
<feature type="region of interest" description="Disordered" evidence="6">
    <location>
        <begin position="1"/>
        <end position="24"/>
    </location>
</feature>
<dbReference type="AlphaFoldDB" id="A0A0D2WL05"/>
<feature type="compositionally biased region" description="Low complexity" evidence="6">
    <location>
        <begin position="12"/>
        <end position="24"/>
    </location>
</feature>
<comment type="similarity">
    <text evidence="2">Belongs to the TMEM144 family.</text>
</comment>
<dbReference type="GO" id="GO:0015144">
    <property type="term" value="F:carbohydrate transmembrane transporter activity"/>
    <property type="evidence" value="ECO:0007669"/>
    <property type="project" value="InterPro"/>
</dbReference>
<evidence type="ECO:0000256" key="6">
    <source>
        <dbReference type="SAM" id="MobiDB-lite"/>
    </source>
</evidence>
<keyword evidence="9" id="KW-1185">Reference proteome</keyword>
<reference evidence="9" key="1">
    <citation type="submission" date="2011-02" db="EMBL/GenBank/DDBJ databases">
        <title>The Genome Sequence of Capsaspora owczarzaki ATCC 30864.</title>
        <authorList>
            <person name="Russ C."/>
            <person name="Cuomo C."/>
            <person name="Burger G."/>
            <person name="Gray M.W."/>
            <person name="Holland P.W.H."/>
            <person name="King N."/>
            <person name="Lang F.B.F."/>
            <person name="Roger A.J."/>
            <person name="Ruiz-Trillo I."/>
            <person name="Young S.K."/>
            <person name="Zeng Q."/>
            <person name="Gargeya S."/>
            <person name="Alvarado L."/>
            <person name="Berlin A."/>
            <person name="Chapman S.B."/>
            <person name="Chen Z."/>
            <person name="Freedman E."/>
            <person name="Gellesch M."/>
            <person name="Goldberg J."/>
            <person name="Griggs A."/>
            <person name="Gujja S."/>
            <person name="Heilman E."/>
            <person name="Heiman D."/>
            <person name="Howarth C."/>
            <person name="Mehta T."/>
            <person name="Neiman D."/>
            <person name="Pearson M."/>
            <person name="Roberts A."/>
            <person name="Saif S."/>
            <person name="Shea T."/>
            <person name="Shenoy N."/>
            <person name="Sisk P."/>
            <person name="Stolte C."/>
            <person name="Sykes S."/>
            <person name="White J."/>
            <person name="Yandava C."/>
            <person name="Haas B."/>
            <person name="Nusbaum C."/>
            <person name="Birren B."/>
        </authorList>
    </citation>
    <scope>NUCLEOTIDE SEQUENCE</scope>
    <source>
        <strain evidence="9">ATCC 30864</strain>
    </source>
</reference>
<dbReference type="EMBL" id="KE346361">
    <property type="protein sequence ID" value="KJE90438.1"/>
    <property type="molecule type" value="Genomic_DNA"/>
</dbReference>
<feature type="transmembrane region" description="Helical" evidence="7">
    <location>
        <begin position="294"/>
        <end position="314"/>
    </location>
</feature>
<dbReference type="InterPro" id="IPR010651">
    <property type="entry name" value="Sugar_transport"/>
</dbReference>
<accession>A0A0D2WL05</accession>
<dbReference type="STRING" id="595528.A0A0D2WL05"/>
<feature type="transmembrane region" description="Helical" evidence="7">
    <location>
        <begin position="385"/>
        <end position="404"/>
    </location>
</feature>
<feature type="transmembrane region" description="Helical" evidence="7">
    <location>
        <begin position="194"/>
        <end position="213"/>
    </location>
</feature>
<dbReference type="Pfam" id="PF07857">
    <property type="entry name" value="TMEM144"/>
    <property type="match status" value="1"/>
</dbReference>
<dbReference type="eggNOG" id="ENOG502QR0F">
    <property type="taxonomic scope" value="Eukaryota"/>
</dbReference>
<dbReference type="Proteomes" id="UP000008743">
    <property type="component" value="Unassembled WGS sequence"/>
</dbReference>
<evidence type="ECO:0000256" key="2">
    <source>
        <dbReference type="ARBA" id="ARBA00005731"/>
    </source>
</evidence>